<gene>
    <name evidence="2" type="ORF">P154DRAFT_226991</name>
</gene>
<accession>A0A6A5WPF6</accession>
<evidence type="ECO:0000313" key="3">
    <source>
        <dbReference type="Proteomes" id="UP000799779"/>
    </source>
</evidence>
<proteinExistence type="predicted"/>
<sequence>MSTQLTSESSLPLTIAVDLFRSSPPLPMDHKHPQSEPPASGQRESVSTRRASSADTERPPSAQRVNMEADAEDANDNDIERVDSNDDPAEQIDGIDWRDLEERYHKAMGKCNANEAALLEEWRNLMEFFHIWAAEGHAHETDRTFRRLRTRVTHVQNSEAQLEATRLHYINVVKAFESALALLNQVNG</sequence>
<organism evidence="2 3">
    <name type="scientific">Amniculicola lignicola CBS 123094</name>
    <dbReference type="NCBI Taxonomy" id="1392246"/>
    <lineage>
        <taxon>Eukaryota</taxon>
        <taxon>Fungi</taxon>
        <taxon>Dikarya</taxon>
        <taxon>Ascomycota</taxon>
        <taxon>Pezizomycotina</taxon>
        <taxon>Dothideomycetes</taxon>
        <taxon>Pleosporomycetidae</taxon>
        <taxon>Pleosporales</taxon>
        <taxon>Amniculicolaceae</taxon>
        <taxon>Amniculicola</taxon>
    </lineage>
</organism>
<protein>
    <submittedName>
        <fullName evidence="2">Uncharacterized protein</fullName>
    </submittedName>
</protein>
<feature type="compositionally biased region" description="Polar residues" evidence="1">
    <location>
        <begin position="42"/>
        <end position="54"/>
    </location>
</feature>
<reference evidence="2" key="1">
    <citation type="journal article" date="2020" name="Stud. Mycol.">
        <title>101 Dothideomycetes genomes: a test case for predicting lifestyles and emergence of pathogens.</title>
        <authorList>
            <person name="Haridas S."/>
            <person name="Albert R."/>
            <person name="Binder M."/>
            <person name="Bloem J."/>
            <person name="Labutti K."/>
            <person name="Salamov A."/>
            <person name="Andreopoulos B."/>
            <person name="Baker S."/>
            <person name="Barry K."/>
            <person name="Bills G."/>
            <person name="Bluhm B."/>
            <person name="Cannon C."/>
            <person name="Castanera R."/>
            <person name="Culley D."/>
            <person name="Daum C."/>
            <person name="Ezra D."/>
            <person name="Gonzalez J."/>
            <person name="Henrissat B."/>
            <person name="Kuo A."/>
            <person name="Liang C."/>
            <person name="Lipzen A."/>
            <person name="Lutzoni F."/>
            <person name="Magnuson J."/>
            <person name="Mondo S."/>
            <person name="Nolan M."/>
            <person name="Ohm R."/>
            <person name="Pangilinan J."/>
            <person name="Park H.-J."/>
            <person name="Ramirez L."/>
            <person name="Alfaro M."/>
            <person name="Sun H."/>
            <person name="Tritt A."/>
            <person name="Yoshinaga Y."/>
            <person name="Zwiers L.-H."/>
            <person name="Turgeon B."/>
            <person name="Goodwin S."/>
            <person name="Spatafora J."/>
            <person name="Crous P."/>
            <person name="Grigoriev I."/>
        </authorList>
    </citation>
    <scope>NUCLEOTIDE SEQUENCE</scope>
    <source>
        <strain evidence="2">CBS 123094</strain>
    </source>
</reference>
<dbReference type="EMBL" id="ML977595">
    <property type="protein sequence ID" value="KAF1999496.1"/>
    <property type="molecule type" value="Genomic_DNA"/>
</dbReference>
<dbReference type="OrthoDB" id="5335351at2759"/>
<evidence type="ECO:0000256" key="1">
    <source>
        <dbReference type="SAM" id="MobiDB-lite"/>
    </source>
</evidence>
<feature type="region of interest" description="Disordered" evidence="1">
    <location>
        <begin position="21"/>
        <end position="91"/>
    </location>
</feature>
<evidence type="ECO:0000313" key="2">
    <source>
        <dbReference type="EMBL" id="KAF1999496.1"/>
    </source>
</evidence>
<dbReference type="AlphaFoldDB" id="A0A6A5WPF6"/>
<dbReference type="Proteomes" id="UP000799779">
    <property type="component" value="Unassembled WGS sequence"/>
</dbReference>
<name>A0A6A5WPF6_9PLEO</name>
<keyword evidence="3" id="KW-1185">Reference proteome</keyword>